<evidence type="ECO:0008006" key="2">
    <source>
        <dbReference type="Google" id="ProtNLM"/>
    </source>
</evidence>
<reference evidence="1" key="1">
    <citation type="submission" date="2019-08" db="EMBL/GenBank/DDBJ databases">
        <authorList>
            <person name="Kucharzyk K."/>
            <person name="Murdoch R.W."/>
            <person name="Higgins S."/>
            <person name="Loffler F."/>
        </authorList>
    </citation>
    <scope>NUCLEOTIDE SEQUENCE</scope>
</reference>
<comment type="caution">
    <text evidence="1">The sequence shown here is derived from an EMBL/GenBank/DDBJ whole genome shotgun (WGS) entry which is preliminary data.</text>
</comment>
<dbReference type="EMBL" id="VSSQ01000008">
    <property type="protein sequence ID" value="MPL59007.1"/>
    <property type="molecule type" value="Genomic_DNA"/>
</dbReference>
<dbReference type="Pfam" id="PF12646">
    <property type="entry name" value="DUF3783"/>
    <property type="match status" value="1"/>
</dbReference>
<organism evidence="1">
    <name type="scientific">bioreactor metagenome</name>
    <dbReference type="NCBI Taxonomy" id="1076179"/>
    <lineage>
        <taxon>unclassified sequences</taxon>
        <taxon>metagenomes</taxon>
        <taxon>ecological metagenomes</taxon>
    </lineage>
</organism>
<evidence type="ECO:0000313" key="1">
    <source>
        <dbReference type="EMBL" id="MPL59007.1"/>
    </source>
</evidence>
<accession>A0A644SXM3</accession>
<gene>
    <name evidence="1" type="ORF">SDC9_04555</name>
</gene>
<dbReference type="InterPro" id="IPR016621">
    <property type="entry name" value="UCP014543"/>
</dbReference>
<name>A0A644SXM3_9ZZZZ</name>
<sequence>MDKDFRAVILHGFSNDEAVSIMRAVKSLGPGAPSPAFATTTPANLGWKLEDLLAQLAKEHAAARKRAAGA</sequence>
<dbReference type="AlphaFoldDB" id="A0A644SXM3"/>
<proteinExistence type="predicted"/>
<protein>
    <recommendedName>
        <fullName evidence="2">DUF3783 domain-containing protein</fullName>
    </recommendedName>
</protein>